<keyword evidence="4 7" id="KW-0378">Hydrolase</keyword>
<feature type="transmembrane region" description="Helical" evidence="8">
    <location>
        <begin position="12"/>
        <end position="40"/>
    </location>
</feature>
<name>A0ABW7C6P9_9CYAN</name>
<dbReference type="NCBIfam" id="TIGR00706">
    <property type="entry name" value="SppA_dom"/>
    <property type="match status" value="1"/>
</dbReference>
<evidence type="ECO:0000256" key="2">
    <source>
        <dbReference type="ARBA" id="ARBA00008683"/>
    </source>
</evidence>
<evidence type="ECO:0000256" key="1">
    <source>
        <dbReference type="ARBA" id="ARBA00004370"/>
    </source>
</evidence>
<keyword evidence="7" id="KW-1003">Cell membrane</keyword>
<comment type="caution">
    <text evidence="10">The sequence shown here is derived from an EMBL/GenBank/DDBJ whole genome shotgun (WGS) entry which is preliminary data.</text>
</comment>
<reference evidence="11" key="1">
    <citation type="journal article" date="2024" name="Algal Res.">
        <title>Biochemical, toxicological and genomic investigation of a high-biomass producing Limnothrix strain isolated from Italian shallow drinking water reservoir.</title>
        <authorList>
            <person name="Simonazzi M."/>
            <person name="Shishido T.K."/>
            <person name="Delbaje E."/>
            <person name="Wahlsten M."/>
            <person name="Fewer D.P."/>
            <person name="Sivonen K."/>
            <person name="Pezzolesi L."/>
            <person name="Pistocchi R."/>
        </authorList>
    </citation>
    <scope>NUCLEOTIDE SEQUENCE [LARGE SCALE GENOMIC DNA]</scope>
    <source>
        <strain evidence="11">LRLZ20PSL1</strain>
    </source>
</reference>
<dbReference type="Pfam" id="PF01343">
    <property type="entry name" value="Peptidase_S49"/>
    <property type="match status" value="2"/>
</dbReference>
<feature type="domain" description="Peptidase S49" evidence="9">
    <location>
        <begin position="393"/>
        <end position="542"/>
    </location>
</feature>
<sequence length="613" mass="66625">MKSFLQQTIASILGTLVGLTIFAGGSLLGLIGLITFLAALSSSSEPVALKGRSMLALDLSLAIRDEPGQAEDSIDRWLSDRPRTIPLRVLLDTLAQAAKDRQITGLYLYDSAGTGPIAGYATLREVREAILEFRKKKPVIAYGTDWDERTYYLTSAANETRLHPAGGLEFNGLAAESTFWSGALEKYGIGVQFVRAGKFKSAVEPFARRDFSPENRAQTAALLQDLWQTVLTATGQSRKQSIAQLQAIADQGGLLRSDQAVKLGLVDRLAYDDQVIERVLKLADREDNKPTFQRVAVADYARQVGTVEAAQSKLGDRRKNATGQEIALLYATGTMVTQTTDGERDAMNGTVIATELRKLRKNEDVKAIVLRIDSPGGSATAADIIAREVSLAAKDKPVIVSMGDVAASGGYWIAAPATEIWAEPTTIAGSIGVFGLLPNIQKLGENNGVNWDSVTTAPFANIGSVTRSKTPAELALLQSSVDWTYDRFLDHVAQSRSIDRAKVEELAQGRIWSGKAAADLGLVDQLGGLDQAIAAAAKAAKLGKDWVLAEYPRREPFGLSWLEDKSQALWSRLGWSQSPLIARSLAQLPSQLWLLNDDPRSTYVWWPDRLEIR</sequence>
<dbReference type="InterPro" id="IPR047272">
    <property type="entry name" value="S49_SppA_C"/>
</dbReference>
<dbReference type="RefSeq" id="WP_393010863.1">
    <property type="nucleotide sequence ID" value="NZ_JAZAQF010000021.1"/>
</dbReference>
<comment type="subcellular location">
    <subcellularLocation>
        <location evidence="7">Cell inner membrane</location>
    </subcellularLocation>
    <subcellularLocation>
        <location evidence="1">Membrane</location>
    </subcellularLocation>
</comment>
<dbReference type="EC" id="3.4.21.-" evidence="7"/>
<evidence type="ECO:0000313" key="10">
    <source>
        <dbReference type="EMBL" id="MFG3816817.1"/>
    </source>
</evidence>
<evidence type="ECO:0000259" key="9">
    <source>
        <dbReference type="Pfam" id="PF01343"/>
    </source>
</evidence>
<keyword evidence="6 7" id="KW-0472">Membrane</keyword>
<organism evidence="10 11">
    <name type="scientific">Limnothrix redekei LRLZ20PSL1</name>
    <dbReference type="NCBI Taxonomy" id="3112953"/>
    <lineage>
        <taxon>Bacteria</taxon>
        <taxon>Bacillati</taxon>
        <taxon>Cyanobacteriota</taxon>
        <taxon>Cyanophyceae</taxon>
        <taxon>Pseudanabaenales</taxon>
        <taxon>Pseudanabaenaceae</taxon>
        <taxon>Limnothrix</taxon>
    </lineage>
</organism>
<dbReference type="PIRSF" id="PIRSF001217">
    <property type="entry name" value="Protease_4_SppA"/>
    <property type="match status" value="1"/>
</dbReference>
<dbReference type="InterPro" id="IPR004635">
    <property type="entry name" value="Pept_S49_SppA"/>
</dbReference>
<keyword evidence="7" id="KW-0997">Cell inner membrane</keyword>
<proteinExistence type="inferred from homology"/>
<comment type="similarity">
    <text evidence="2 7">Belongs to the peptidase S49 family.</text>
</comment>
<dbReference type="Proteomes" id="UP001604335">
    <property type="component" value="Unassembled WGS sequence"/>
</dbReference>
<keyword evidence="11" id="KW-1185">Reference proteome</keyword>
<dbReference type="PANTHER" id="PTHR33209">
    <property type="entry name" value="PROTEASE 4"/>
    <property type="match status" value="1"/>
</dbReference>
<dbReference type="Gene3D" id="3.90.226.10">
    <property type="entry name" value="2-enoyl-CoA Hydratase, Chain A, domain 1"/>
    <property type="match status" value="4"/>
</dbReference>
<evidence type="ECO:0000256" key="7">
    <source>
        <dbReference type="PIRNR" id="PIRNR001217"/>
    </source>
</evidence>
<evidence type="ECO:0000256" key="3">
    <source>
        <dbReference type="ARBA" id="ARBA00022670"/>
    </source>
</evidence>
<dbReference type="NCBIfam" id="TIGR00705">
    <property type="entry name" value="SppA_67K"/>
    <property type="match status" value="1"/>
</dbReference>
<evidence type="ECO:0000256" key="5">
    <source>
        <dbReference type="ARBA" id="ARBA00022825"/>
    </source>
</evidence>
<keyword evidence="3 7" id="KW-0645">Protease</keyword>
<dbReference type="InterPro" id="IPR047217">
    <property type="entry name" value="S49_SppA_67K_type_N"/>
</dbReference>
<dbReference type="GO" id="GO:0016787">
    <property type="term" value="F:hydrolase activity"/>
    <property type="evidence" value="ECO:0007669"/>
    <property type="project" value="UniProtKB-KW"/>
</dbReference>
<evidence type="ECO:0000256" key="8">
    <source>
        <dbReference type="SAM" id="Phobius"/>
    </source>
</evidence>
<evidence type="ECO:0000256" key="4">
    <source>
        <dbReference type="ARBA" id="ARBA00022801"/>
    </source>
</evidence>
<keyword evidence="5" id="KW-0720">Serine protease</keyword>
<dbReference type="InterPro" id="IPR029045">
    <property type="entry name" value="ClpP/crotonase-like_dom_sf"/>
</dbReference>
<dbReference type="PANTHER" id="PTHR33209:SF1">
    <property type="entry name" value="PEPTIDASE S49 DOMAIN-CONTAINING PROTEIN"/>
    <property type="match status" value="1"/>
</dbReference>
<keyword evidence="8" id="KW-0812">Transmembrane</keyword>
<keyword evidence="8" id="KW-1133">Transmembrane helix</keyword>
<dbReference type="EMBL" id="JAZAQF010000021">
    <property type="protein sequence ID" value="MFG3816817.1"/>
    <property type="molecule type" value="Genomic_DNA"/>
</dbReference>
<dbReference type="InterPro" id="IPR004634">
    <property type="entry name" value="Pept_S49_pIV"/>
</dbReference>
<evidence type="ECO:0000256" key="6">
    <source>
        <dbReference type="ARBA" id="ARBA00023136"/>
    </source>
</evidence>
<evidence type="ECO:0000313" key="11">
    <source>
        <dbReference type="Proteomes" id="UP001604335"/>
    </source>
</evidence>
<dbReference type="InterPro" id="IPR002142">
    <property type="entry name" value="Peptidase_S49"/>
</dbReference>
<dbReference type="CDD" id="cd07023">
    <property type="entry name" value="S49_Sppa_N_C"/>
    <property type="match status" value="1"/>
</dbReference>
<protein>
    <recommendedName>
        <fullName evidence="7">Protease 4</fullName>
        <ecNumber evidence="7">3.4.21.-</ecNumber>
    </recommendedName>
    <alternativeName>
        <fullName evidence="7">Endopeptidase IV</fullName>
    </alternativeName>
    <alternativeName>
        <fullName evidence="7">Protease IV</fullName>
    </alternativeName>
    <alternativeName>
        <fullName evidence="7">Signal peptide peptidase</fullName>
    </alternativeName>
</protein>
<dbReference type="CDD" id="cd07018">
    <property type="entry name" value="S49_SppA_67K_type"/>
    <property type="match status" value="1"/>
</dbReference>
<gene>
    <name evidence="10" type="primary">sppA</name>
    <name evidence="10" type="ORF">VPK24_04140</name>
</gene>
<accession>A0ABW7C6P9</accession>
<feature type="domain" description="Peptidase S49" evidence="9">
    <location>
        <begin position="134"/>
        <end position="283"/>
    </location>
</feature>
<dbReference type="SUPFAM" id="SSF52096">
    <property type="entry name" value="ClpP/crotonase"/>
    <property type="match status" value="2"/>
</dbReference>